<evidence type="ECO:0000256" key="1">
    <source>
        <dbReference type="SAM" id="Coils"/>
    </source>
</evidence>
<reference evidence="4 5" key="1">
    <citation type="submission" date="2017-11" db="EMBL/GenBank/DDBJ databases">
        <title>Draft genome sequences of strains TRE 1, TRE D, TRE H and TRI 7, isolated from tamarins, belonging to four potential novel Bifidobacterium species.</title>
        <authorList>
            <person name="Mattarelli P."/>
            <person name="Modesto M."/>
            <person name="Bonetti A."/>
            <person name="Puglisi E."/>
            <person name="Morelli L."/>
        </authorList>
    </citation>
    <scope>NUCLEOTIDE SEQUENCE [LARGE SCALE GENOMIC DNA]</scope>
    <source>
        <strain evidence="5">TRED</strain>
    </source>
</reference>
<evidence type="ECO:0000256" key="3">
    <source>
        <dbReference type="SAM" id="Phobius"/>
    </source>
</evidence>
<evidence type="ECO:0000313" key="5">
    <source>
        <dbReference type="Proteomes" id="UP000228755"/>
    </source>
</evidence>
<dbReference type="AlphaFoldDB" id="A0A2M9HRT7"/>
<keyword evidence="3" id="KW-0812">Transmembrane</keyword>
<feature type="compositionally biased region" description="Polar residues" evidence="2">
    <location>
        <begin position="216"/>
        <end position="230"/>
    </location>
</feature>
<feature type="region of interest" description="Disordered" evidence="2">
    <location>
        <begin position="170"/>
        <end position="230"/>
    </location>
</feature>
<keyword evidence="5" id="KW-1185">Reference proteome</keyword>
<dbReference type="Pfam" id="PF04977">
    <property type="entry name" value="DivIC"/>
    <property type="match status" value="1"/>
</dbReference>
<proteinExistence type="predicted"/>
<feature type="region of interest" description="Disordered" evidence="2">
    <location>
        <begin position="9"/>
        <end position="38"/>
    </location>
</feature>
<feature type="compositionally biased region" description="Basic and acidic residues" evidence="2">
    <location>
        <begin position="178"/>
        <end position="193"/>
    </location>
</feature>
<dbReference type="OrthoDB" id="5187715at2"/>
<dbReference type="InterPro" id="IPR007060">
    <property type="entry name" value="FtsL/DivIC"/>
</dbReference>
<feature type="region of interest" description="Disordered" evidence="2">
    <location>
        <begin position="134"/>
        <end position="154"/>
    </location>
</feature>
<evidence type="ECO:0000313" key="4">
    <source>
        <dbReference type="EMBL" id="PJM79530.1"/>
    </source>
</evidence>
<protein>
    <submittedName>
        <fullName evidence="4">Septum formation initiator</fullName>
    </submittedName>
</protein>
<sequence>MRRVFSYVMSKQSRNGMSGKSGALDKTGKSAASGRNGKVQARRTLSAGPIAFFVALFIVALGTIQLVATFHTYALNLAELNGLKREEASLIAKKQDLENDIKRWNDKAYITAQARERLGFVFPGEQAVRVLHPEAVTGGQNTDGDSSSSSGTDKKVLPWYKELAYAFQQADQPVNDTSGKDSSDTTSSDDHKSSSSNESDDQSSQDGQDNTDHNTEQQNTDQNTGKDTQQ</sequence>
<organism evidence="4 5">
    <name type="scientific">Bifidobacterium scaligerum</name>
    <dbReference type="NCBI Taxonomy" id="2052656"/>
    <lineage>
        <taxon>Bacteria</taxon>
        <taxon>Bacillati</taxon>
        <taxon>Actinomycetota</taxon>
        <taxon>Actinomycetes</taxon>
        <taxon>Bifidobacteriales</taxon>
        <taxon>Bifidobacteriaceae</taxon>
        <taxon>Bifidobacterium</taxon>
    </lineage>
</organism>
<accession>A0A2M9HRT7</accession>
<keyword evidence="3" id="KW-1133">Transmembrane helix</keyword>
<dbReference type="EMBL" id="PGLQ01000002">
    <property type="protein sequence ID" value="PJM79530.1"/>
    <property type="molecule type" value="Genomic_DNA"/>
</dbReference>
<name>A0A2M9HRT7_9BIFI</name>
<feature type="transmembrane region" description="Helical" evidence="3">
    <location>
        <begin position="45"/>
        <end position="68"/>
    </location>
</feature>
<feature type="coiled-coil region" evidence="1">
    <location>
        <begin position="80"/>
        <end position="107"/>
    </location>
</feature>
<comment type="caution">
    <text evidence="4">The sequence shown here is derived from an EMBL/GenBank/DDBJ whole genome shotgun (WGS) entry which is preliminary data.</text>
</comment>
<feature type="compositionally biased region" description="Polar residues" evidence="2">
    <location>
        <begin position="9"/>
        <end position="18"/>
    </location>
</feature>
<feature type="compositionally biased region" description="Low complexity" evidence="2">
    <location>
        <begin position="137"/>
        <end position="151"/>
    </location>
</feature>
<gene>
    <name evidence="4" type="ORF">CUU80_03620</name>
</gene>
<keyword evidence="1" id="KW-0175">Coiled coil</keyword>
<evidence type="ECO:0000256" key="2">
    <source>
        <dbReference type="SAM" id="MobiDB-lite"/>
    </source>
</evidence>
<dbReference type="Proteomes" id="UP000228755">
    <property type="component" value="Unassembled WGS sequence"/>
</dbReference>
<keyword evidence="3" id="KW-0472">Membrane</keyword>